<gene>
    <name evidence="1" type="ORF">FHK82_16515</name>
</gene>
<proteinExistence type="predicted"/>
<comment type="caution">
    <text evidence="1">The sequence shown here is derived from an EMBL/GenBank/DDBJ whole genome shotgun (WGS) entry which is preliminary data.</text>
</comment>
<dbReference type="EMBL" id="VMRY01000109">
    <property type="protein sequence ID" value="TVT50119.1"/>
    <property type="molecule type" value="Genomic_DNA"/>
</dbReference>
<accession>A0A558CMW8</accession>
<dbReference type="AlphaFoldDB" id="A0A558CMW8"/>
<protein>
    <recommendedName>
        <fullName evidence="3">DUF159 family protein</fullName>
    </recommendedName>
</protein>
<organism evidence="1 2">
    <name type="scientific">Sedimenticola thiotaurini</name>
    <dbReference type="NCBI Taxonomy" id="1543721"/>
    <lineage>
        <taxon>Bacteria</taxon>
        <taxon>Pseudomonadati</taxon>
        <taxon>Pseudomonadota</taxon>
        <taxon>Gammaproteobacteria</taxon>
        <taxon>Chromatiales</taxon>
        <taxon>Sedimenticolaceae</taxon>
        <taxon>Sedimenticola</taxon>
    </lineage>
</organism>
<sequence length="142" mass="16575">MCGGVYYMIGGEEVRTYFPNPKACLPILRRDGEIERMPWGRRKNQAGKLPLGGWARLESIYEGRWDRWFPKPVKLMVSQFMEKDIEGNSHWFDLTTGKWIQGLVAHWENERRVYVVTVVPEMAEAVHERWPRIMSGPSGQPI</sequence>
<dbReference type="Proteomes" id="UP000317355">
    <property type="component" value="Unassembled WGS sequence"/>
</dbReference>
<reference evidence="1 2" key="1">
    <citation type="submission" date="2019-07" db="EMBL/GenBank/DDBJ databases">
        <title>The pathways for chlorine oxyanion respiration interact through the shared metabolite chlorate.</title>
        <authorList>
            <person name="Barnum T.P."/>
            <person name="Cheng Y."/>
            <person name="Hill K.A."/>
            <person name="Lucas L.N."/>
            <person name="Carlson H.K."/>
            <person name="Coates J.D."/>
        </authorList>
    </citation>
    <scope>NUCLEOTIDE SEQUENCE [LARGE SCALE GENOMIC DNA]</scope>
    <source>
        <strain evidence="1">BK-3</strain>
    </source>
</reference>
<evidence type="ECO:0000313" key="1">
    <source>
        <dbReference type="EMBL" id="TVT50119.1"/>
    </source>
</evidence>
<evidence type="ECO:0008006" key="3">
    <source>
        <dbReference type="Google" id="ProtNLM"/>
    </source>
</evidence>
<name>A0A558CMW8_9GAMM</name>
<evidence type="ECO:0000313" key="2">
    <source>
        <dbReference type="Proteomes" id="UP000317355"/>
    </source>
</evidence>